<evidence type="ECO:0000313" key="1">
    <source>
        <dbReference type="EMBL" id="MBP2292217.1"/>
    </source>
</evidence>
<proteinExistence type="predicted"/>
<organism evidence="1 2">
    <name type="scientific">Azospirillum rugosum</name>
    <dbReference type="NCBI Taxonomy" id="416170"/>
    <lineage>
        <taxon>Bacteria</taxon>
        <taxon>Pseudomonadati</taxon>
        <taxon>Pseudomonadota</taxon>
        <taxon>Alphaproteobacteria</taxon>
        <taxon>Rhodospirillales</taxon>
        <taxon>Azospirillaceae</taxon>
        <taxon>Azospirillum</taxon>
    </lineage>
</organism>
<protein>
    <submittedName>
        <fullName evidence="1">HicB family RNase H-like nuclease</fullName>
    </submittedName>
</protein>
<dbReference type="InterPro" id="IPR035069">
    <property type="entry name" value="TTHA1013/TTHA0281-like"/>
</dbReference>
<dbReference type="Pfam" id="PF05534">
    <property type="entry name" value="HicB"/>
    <property type="match status" value="1"/>
</dbReference>
<name>A0ABS4SI14_9PROT</name>
<keyword evidence="2" id="KW-1185">Reference proteome</keyword>
<sequence>MPTSHYSYRVTWSPEDNEYVASCAEFPSLSWLDEDEVEALRGIRNLVAETVEDMRANGEPIPQPLADREYSGKFVVRTTPDVHRRLTIEAAEAKVSLNRYINSKLTAS</sequence>
<dbReference type="SUPFAM" id="SSF143100">
    <property type="entry name" value="TTHA1013/TTHA0281-like"/>
    <property type="match status" value="1"/>
</dbReference>
<reference evidence="1 2" key="1">
    <citation type="submission" date="2021-03" db="EMBL/GenBank/DDBJ databases">
        <title>Genomic Encyclopedia of Type Strains, Phase III (KMG-III): the genomes of soil and plant-associated and newly described type strains.</title>
        <authorList>
            <person name="Whitman W."/>
        </authorList>
    </citation>
    <scope>NUCLEOTIDE SEQUENCE [LARGE SCALE GENOMIC DNA]</scope>
    <source>
        <strain evidence="1 2">IMMIB AFH-6</strain>
    </source>
</reference>
<dbReference type="Gene3D" id="3.30.160.250">
    <property type="match status" value="1"/>
</dbReference>
<comment type="caution">
    <text evidence="1">The sequence shown here is derived from an EMBL/GenBank/DDBJ whole genome shotgun (WGS) entry which is preliminary data.</text>
</comment>
<dbReference type="RefSeq" id="WP_209766084.1">
    <property type="nucleotide sequence ID" value="NZ_JAGINP010000006.1"/>
</dbReference>
<dbReference type="Proteomes" id="UP000781958">
    <property type="component" value="Unassembled WGS sequence"/>
</dbReference>
<accession>A0ABS4SI14</accession>
<gene>
    <name evidence="1" type="ORF">J2851_001987</name>
</gene>
<evidence type="ECO:0000313" key="2">
    <source>
        <dbReference type="Proteomes" id="UP000781958"/>
    </source>
</evidence>
<dbReference type="InterPro" id="IPR008651">
    <property type="entry name" value="Uncharacterised_HicB"/>
</dbReference>
<dbReference type="EMBL" id="JAGINP010000006">
    <property type="protein sequence ID" value="MBP2292217.1"/>
    <property type="molecule type" value="Genomic_DNA"/>
</dbReference>